<dbReference type="EMBL" id="KN834763">
    <property type="protein sequence ID" value="KIK63750.1"/>
    <property type="molecule type" value="Genomic_DNA"/>
</dbReference>
<sequence>EDIRIAQQFINTLCSVSLDQTGLSEEAVVLLLQPEEDTLVITDSNEDCTLLLSLELFIGLARVSEAKYAASRAVSLRRYPSSNVGSYAQVKWHIATLMGINTIIHNMCANSCMAYTGPFGSLNNCLRCQTPR</sequence>
<proteinExistence type="predicted"/>
<dbReference type="HOGENOM" id="CLU_007337_3_2_1"/>
<protein>
    <submittedName>
        <fullName evidence="1">Uncharacterized protein</fullName>
    </submittedName>
</protein>
<evidence type="ECO:0000313" key="2">
    <source>
        <dbReference type="Proteomes" id="UP000053593"/>
    </source>
</evidence>
<dbReference type="AlphaFoldDB" id="A0A0D0BI66"/>
<gene>
    <name evidence="1" type="ORF">GYMLUDRAFT_108860</name>
</gene>
<accession>A0A0D0BI66</accession>
<keyword evidence="2" id="KW-1185">Reference proteome</keyword>
<feature type="non-terminal residue" evidence="1">
    <location>
        <position position="1"/>
    </location>
</feature>
<dbReference type="Proteomes" id="UP000053593">
    <property type="component" value="Unassembled WGS sequence"/>
</dbReference>
<feature type="non-terminal residue" evidence="1">
    <location>
        <position position="132"/>
    </location>
</feature>
<reference evidence="1 2" key="1">
    <citation type="submission" date="2014-04" db="EMBL/GenBank/DDBJ databases">
        <title>Evolutionary Origins and Diversification of the Mycorrhizal Mutualists.</title>
        <authorList>
            <consortium name="DOE Joint Genome Institute"/>
            <consortium name="Mycorrhizal Genomics Consortium"/>
            <person name="Kohler A."/>
            <person name="Kuo A."/>
            <person name="Nagy L.G."/>
            <person name="Floudas D."/>
            <person name="Copeland A."/>
            <person name="Barry K.W."/>
            <person name="Cichocki N."/>
            <person name="Veneault-Fourrey C."/>
            <person name="LaButti K."/>
            <person name="Lindquist E.A."/>
            <person name="Lipzen A."/>
            <person name="Lundell T."/>
            <person name="Morin E."/>
            <person name="Murat C."/>
            <person name="Riley R."/>
            <person name="Ohm R."/>
            <person name="Sun H."/>
            <person name="Tunlid A."/>
            <person name="Henrissat B."/>
            <person name="Grigoriev I.V."/>
            <person name="Hibbett D.S."/>
            <person name="Martin F."/>
        </authorList>
    </citation>
    <scope>NUCLEOTIDE SEQUENCE [LARGE SCALE GENOMIC DNA]</scope>
    <source>
        <strain evidence="1 2">FD-317 M1</strain>
    </source>
</reference>
<organism evidence="1 2">
    <name type="scientific">Collybiopsis luxurians FD-317 M1</name>
    <dbReference type="NCBI Taxonomy" id="944289"/>
    <lineage>
        <taxon>Eukaryota</taxon>
        <taxon>Fungi</taxon>
        <taxon>Dikarya</taxon>
        <taxon>Basidiomycota</taxon>
        <taxon>Agaricomycotina</taxon>
        <taxon>Agaricomycetes</taxon>
        <taxon>Agaricomycetidae</taxon>
        <taxon>Agaricales</taxon>
        <taxon>Marasmiineae</taxon>
        <taxon>Omphalotaceae</taxon>
        <taxon>Collybiopsis</taxon>
        <taxon>Collybiopsis luxurians</taxon>
    </lineage>
</organism>
<evidence type="ECO:0000313" key="1">
    <source>
        <dbReference type="EMBL" id="KIK63750.1"/>
    </source>
</evidence>
<name>A0A0D0BI66_9AGAR</name>
<dbReference type="OrthoDB" id="2742740at2759"/>